<dbReference type="InterPro" id="IPR009057">
    <property type="entry name" value="Homeodomain-like_sf"/>
</dbReference>
<organism evidence="7 8">
    <name type="scientific">Pallidibacillus thermolactis</name>
    <dbReference type="NCBI Taxonomy" id="251051"/>
    <lineage>
        <taxon>Bacteria</taxon>
        <taxon>Bacillati</taxon>
        <taxon>Bacillota</taxon>
        <taxon>Bacilli</taxon>
        <taxon>Bacillales</taxon>
        <taxon>Bacillaceae</taxon>
        <taxon>Pallidibacillus</taxon>
    </lineage>
</organism>
<name>A0ABT2WAZ3_9BACI</name>
<sequence length="198" mass="23076">MPKIVDHEKRKIKIAEATWKVIVEEGLENATVRKIAQTANLSVGALRHYFPSQSELFAFSMELVSERVQKRIASKKYDGSPLEVITAIISELLPVDEDRRVEMEVWFVFSAKTLVDPRLKTLSEKNYFSMHDGFERLLNKLKKAGLLREEIHFQMEIHRLHSLVDGLGSHHLLYPDIFTYENMMETLIYHLKTLMKSF</sequence>
<dbReference type="InterPro" id="IPR050109">
    <property type="entry name" value="HTH-type_TetR-like_transc_reg"/>
</dbReference>
<keyword evidence="4" id="KW-0804">Transcription</keyword>
<dbReference type="InterPro" id="IPR023772">
    <property type="entry name" value="DNA-bd_HTH_TetR-type_CS"/>
</dbReference>
<keyword evidence="8" id="KW-1185">Reference proteome</keyword>
<dbReference type="Proteomes" id="UP001208656">
    <property type="component" value="Unassembled WGS sequence"/>
</dbReference>
<protein>
    <submittedName>
        <fullName evidence="7">TetR family transcriptional regulator C-terminal domain-containing protein</fullName>
    </submittedName>
</protein>
<evidence type="ECO:0000259" key="6">
    <source>
        <dbReference type="PROSITE" id="PS50977"/>
    </source>
</evidence>
<dbReference type="RefSeq" id="WP_173659653.1">
    <property type="nucleotide sequence ID" value="NZ_JAOUSE010000001.1"/>
</dbReference>
<dbReference type="InterPro" id="IPR001647">
    <property type="entry name" value="HTH_TetR"/>
</dbReference>
<keyword evidence="2" id="KW-0805">Transcription regulation</keyword>
<evidence type="ECO:0000256" key="5">
    <source>
        <dbReference type="PROSITE-ProRule" id="PRU00335"/>
    </source>
</evidence>
<evidence type="ECO:0000256" key="2">
    <source>
        <dbReference type="ARBA" id="ARBA00023015"/>
    </source>
</evidence>
<dbReference type="InterPro" id="IPR039538">
    <property type="entry name" value="BetI_C"/>
</dbReference>
<feature type="domain" description="HTH tetR-type" evidence="6">
    <location>
        <begin position="8"/>
        <end position="68"/>
    </location>
</feature>
<dbReference type="PANTHER" id="PTHR30055">
    <property type="entry name" value="HTH-TYPE TRANSCRIPTIONAL REGULATOR RUTR"/>
    <property type="match status" value="1"/>
</dbReference>
<dbReference type="SUPFAM" id="SSF48498">
    <property type="entry name" value="Tetracyclin repressor-like, C-terminal domain"/>
    <property type="match status" value="1"/>
</dbReference>
<comment type="caution">
    <text evidence="7">The sequence shown here is derived from an EMBL/GenBank/DDBJ whole genome shotgun (WGS) entry which is preliminary data.</text>
</comment>
<dbReference type="PANTHER" id="PTHR30055:SF226">
    <property type="entry name" value="HTH-TYPE TRANSCRIPTIONAL REGULATOR PKSA"/>
    <property type="match status" value="1"/>
</dbReference>
<dbReference type="SUPFAM" id="SSF46689">
    <property type="entry name" value="Homeodomain-like"/>
    <property type="match status" value="1"/>
</dbReference>
<dbReference type="InterPro" id="IPR036271">
    <property type="entry name" value="Tet_transcr_reg_TetR-rel_C_sf"/>
</dbReference>
<evidence type="ECO:0000313" key="8">
    <source>
        <dbReference type="Proteomes" id="UP001208656"/>
    </source>
</evidence>
<dbReference type="Pfam" id="PF13977">
    <property type="entry name" value="TetR_C_6"/>
    <property type="match status" value="1"/>
</dbReference>
<dbReference type="Pfam" id="PF00440">
    <property type="entry name" value="TetR_N"/>
    <property type="match status" value="1"/>
</dbReference>
<reference evidence="7 8" key="1">
    <citation type="submission" date="2022-10" db="EMBL/GenBank/DDBJ databases">
        <title>Description of Fervidibacillus gen. nov. in the family Fervidibacillaceae fam. nov. with two species, Fervidibacillus albus sp. nov., and Fervidibacillus halotolerans sp. nov., isolated from tidal flat sediments.</title>
        <authorList>
            <person name="Kwon K.K."/>
            <person name="Yang S.-H."/>
        </authorList>
    </citation>
    <scope>NUCLEOTIDE SEQUENCE [LARGE SCALE GENOMIC DNA]</scope>
    <source>
        <strain evidence="7 8">DSM 23332</strain>
    </source>
</reference>
<evidence type="ECO:0000256" key="4">
    <source>
        <dbReference type="ARBA" id="ARBA00023163"/>
    </source>
</evidence>
<evidence type="ECO:0000256" key="3">
    <source>
        <dbReference type="ARBA" id="ARBA00023125"/>
    </source>
</evidence>
<dbReference type="PROSITE" id="PS50977">
    <property type="entry name" value="HTH_TETR_2"/>
    <property type="match status" value="1"/>
</dbReference>
<keyword evidence="1" id="KW-0678">Repressor</keyword>
<keyword evidence="3 5" id="KW-0238">DNA-binding</keyword>
<feature type="DNA-binding region" description="H-T-H motif" evidence="5">
    <location>
        <begin position="31"/>
        <end position="50"/>
    </location>
</feature>
<dbReference type="Gene3D" id="1.10.357.10">
    <property type="entry name" value="Tetracycline Repressor, domain 2"/>
    <property type="match status" value="1"/>
</dbReference>
<accession>A0ABT2WAZ3</accession>
<evidence type="ECO:0000256" key="1">
    <source>
        <dbReference type="ARBA" id="ARBA00022491"/>
    </source>
</evidence>
<evidence type="ECO:0000313" key="7">
    <source>
        <dbReference type="EMBL" id="MCU9592852.1"/>
    </source>
</evidence>
<proteinExistence type="predicted"/>
<dbReference type="EMBL" id="JAOUSE010000001">
    <property type="protein sequence ID" value="MCU9592852.1"/>
    <property type="molecule type" value="Genomic_DNA"/>
</dbReference>
<dbReference type="PROSITE" id="PS01081">
    <property type="entry name" value="HTH_TETR_1"/>
    <property type="match status" value="1"/>
</dbReference>
<gene>
    <name evidence="7" type="ORF">OEV82_00105</name>
</gene>